<evidence type="ECO:0000313" key="3">
    <source>
        <dbReference type="EMBL" id="MCA9759509.1"/>
    </source>
</evidence>
<organism evidence="3 4">
    <name type="scientific">Eiseniibacteriota bacterium</name>
    <dbReference type="NCBI Taxonomy" id="2212470"/>
    <lineage>
        <taxon>Bacteria</taxon>
        <taxon>Candidatus Eiseniibacteriota</taxon>
    </lineage>
</organism>
<dbReference type="InterPro" id="IPR046357">
    <property type="entry name" value="PPIase_dom_sf"/>
</dbReference>
<comment type="caution">
    <text evidence="3">The sequence shown here is derived from an EMBL/GenBank/DDBJ whole genome shotgun (WGS) entry which is preliminary data.</text>
</comment>
<dbReference type="InterPro" id="IPR023058">
    <property type="entry name" value="PPIase_PpiC_CS"/>
</dbReference>
<evidence type="ECO:0000259" key="2">
    <source>
        <dbReference type="PROSITE" id="PS50198"/>
    </source>
</evidence>
<dbReference type="PANTHER" id="PTHR47245:SF2">
    <property type="entry name" value="PEPTIDYL-PROLYL CIS-TRANS ISOMERASE HP_0175-RELATED"/>
    <property type="match status" value="1"/>
</dbReference>
<evidence type="ECO:0000313" key="4">
    <source>
        <dbReference type="Proteomes" id="UP000739538"/>
    </source>
</evidence>
<sequence>MIRSRCFGIVTLLLAMTALVGPRVTFGDPLAKSAQPLAIVNGETVTTLDLDALLASQPRPKPGEDVASLSPDGVLRRLVENRLVEQEGYRIEVDKRPEVRNQVWDLRRHKGMMALLDSVSREARQAEDEELEKALKETAIILRVSQILRTDEASALAMLDSLKAGVPFAELADKYSQDTTSVIQPGGDLGWARQDLFIPAFSEVLQTMSPGQVSQPIETERGWHILTITDWRSETAGQNEAMELAILEKAKESRVMGTIKYYVQSLMDKYDVKIDSTLLATLDYGSDDPGVNQALQTSEAVLVTMPWRTLKVRDFTMEIRFQHFHGLANKPEAAQLRDESMHEWVTELLLRHEASELGLDSTPSLDLEAEAFERRLIRETVLGTILDFKFAPTEDEVTAYYEEHLGAFRSAPEFRVDGVIFKTEAAAQTFSKTLAEGATFNWLASNTPEVAERKPE</sequence>
<keyword evidence="1 3" id="KW-0413">Isomerase</keyword>
<dbReference type="AlphaFoldDB" id="A0A956NLU2"/>
<reference evidence="3" key="2">
    <citation type="journal article" date="2021" name="Microbiome">
        <title>Successional dynamics and alternative stable states in a saline activated sludge microbial community over 9 years.</title>
        <authorList>
            <person name="Wang Y."/>
            <person name="Ye J."/>
            <person name="Ju F."/>
            <person name="Liu L."/>
            <person name="Boyd J.A."/>
            <person name="Deng Y."/>
            <person name="Parks D.H."/>
            <person name="Jiang X."/>
            <person name="Yin X."/>
            <person name="Woodcroft B.J."/>
            <person name="Tyson G.W."/>
            <person name="Hugenholtz P."/>
            <person name="Polz M.F."/>
            <person name="Zhang T."/>
        </authorList>
    </citation>
    <scope>NUCLEOTIDE SEQUENCE</scope>
    <source>
        <strain evidence="3">HKST-UBA02</strain>
    </source>
</reference>
<dbReference type="GO" id="GO:0003755">
    <property type="term" value="F:peptidyl-prolyl cis-trans isomerase activity"/>
    <property type="evidence" value="ECO:0007669"/>
    <property type="project" value="UniProtKB-KW"/>
</dbReference>
<reference evidence="3" key="1">
    <citation type="submission" date="2020-04" db="EMBL/GenBank/DDBJ databases">
        <authorList>
            <person name="Zhang T."/>
        </authorList>
    </citation>
    <scope>NUCLEOTIDE SEQUENCE</scope>
    <source>
        <strain evidence="3">HKST-UBA02</strain>
    </source>
</reference>
<dbReference type="InterPro" id="IPR000297">
    <property type="entry name" value="PPIase_PpiC"/>
</dbReference>
<dbReference type="PROSITE" id="PS50198">
    <property type="entry name" value="PPIC_PPIASE_2"/>
    <property type="match status" value="1"/>
</dbReference>
<dbReference type="EMBL" id="JAGQHS010000370">
    <property type="protein sequence ID" value="MCA9759509.1"/>
    <property type="molecule type" value="Genomic_DNA"/>
</dbReference>
<dbReference type="PANTHER" id="PTHR47245">
    <property type="entry name" value="PEPTIDYLPROLYL ISOMERASE"/>
    <property type="match status" value="1"/>
</dbReference>
<feature type="domain" description="PpiC" evidence="2">
    <location>
        <begin position="139"/>
        <end position="230"/>
    </location>
</feature>
<gene>
    <name evidence="3" type="ORF">KDA27_27185</name>
</gene>
<dbReference type="PROSITE" id="PS01096">
    <property type="entry name" value="PPIC_PPIASE_1"/>
    <property type="match status" value="1"/>
</dbReference>
<dbReference type="EC" id="5.2.1.8" evidence="3"/>
<name>A0A956NLU2_UNCEI</name>
<dbReference type="InterPro" id="IPR027304">
    <property type="entry name" value="Trigger_fact/SurA_dom_sf"/>
</dbReference>
<dbReference type="SUPFAM" id="SSF54534">
    <property type="entry name" value="FKBP-like"/>
    <property type="match status" value="1"/>
</dbReference>
<feature type="non-terminal residue" evidence="3">
    <location>
        <position position="456"/>
    </location>
</feature>
<dbReference type="InterPro" id="IPR050245">
    <property type="entry name" value="PrsA_foldase"/>
</dbReference>
<proteinExistence type="predicted"/>
<dbReference type="Proteomes" id="UP000739538">
    <property type="component" value="Unassembled WGS sequence"/>
</dbReference>
<dbReference type="SUPFAM" id="SSF109998">
    <property type="entry name" value="Triger factor/SurA peptide-binding domain-like"/>
    <property type="match status" value="1"/>
</dbReference>
<keyword evidence="1" id="KW-0697">Rotamase</keyword>
<dbReference type="Gene3D" id="3.10.50.40">
    <property type="match status" value="1"/>
</dbReference>
<protein>
    <submittedName>
        <fullName evidence="3">Peptidylprolyl isomerase</fullName>
        <ecNumber evidence="3">5.2.1.8</ecNumber>
    </submittedName>
</protein>
<evidence type="ECO:0000256" key="1">
    <source>
        <dbReference type="PROSITE-ProRule" id="PRU00278"/>
    </source>
</evidence>
<dbReference type="Pfam" id="PF00639">
    <property type="entry name" value="Rotamase"/>
    <property type="match status" value="1"/>
</dbReference>
<accession>A0A956NLU2</accession>